<evidence type="ECO:0000256" key="2">
    <source>
        <dbReference type="ARBA" id="ARBA00022527"/>
    </source>
</evidence>
<comment type="caution">
    <text evidence="12">The sequence shown here is derived from an EMBL/GenBank/DDBJ whole genome shotgun (WGS) entry which is preliminary data.</text>
</comment>
<dbReference type="Proteomes" id="UP001165085">
    <property type="component" value="Unassembled WGS sequence"/>
</dbReference>
<dbReference type="EMBL" id="BRXY01000226">
    <property type="protein sequence ID" value="GMH78716.1"/>
    <property type="molecule type" value="Genomic_DNA"/>
</dbReference>
<feature type="compositionally biased region" description="Basic and acidic residues" evidence="10">
    <location>
        <begin position="240"/>
        <end position="253"/>
    </location>
</feature>
<feature type="domain" description="Protein kinase" evidence="11">
    <location>
        <begin position="8"/>
        <end position="718"/>
    </location>
</feature>
<dbReference type="GO" id="GO:0005524">
    <property type="term" value="F:ATP binding"/>
    <property type="evidence" value="ECO:0007669"/>
    <property type="project" value="UniProtKB-UniRule"/>
</dbReference>
<dbReference type="OrthoDB" id="2649at2759"/>
<keyword evidence="13" id="KW-1185">Reference proteome</keyword>
<name>A0A9W7AVT3_9STRA</name>
<feature type="compositionally biased region" description="Acidic residues" evidence="10">
    <location>
        <begin position="744"/>
        <end position="766"/>
    </location>
</feature>
<dbReference type="GO" id="GO:0050684">
    <property type="term" value="P:regulation of mRNA processing"/>
    <property type="evidence" value="ECO:0007669"/>
    <property type="project" value="TreeGrafter"/>
</dbReference>
<keyword evidence="5" id="KW-0418">Kinase</keyword>
<proteinExistence type="predicted"/>
<keyword evidence="6 9" id="KW-0067">ATP-binding</keyword>
<organism evidence="12 13">
    <name type="scientific">Triparma strigata</name>
    <dbReference type="NCBI Taxonomy" id="1606541"/>
    <lineage>
        <taxon>Eukaryota</taxon>
        <taxon>Sar</taxon>
        <taxon>Stramenopiles</taxon>
        <taxon>Ochrophyta</taxon>
        <taxon>Bolidophyceae</taxon>
        <taxon>Parmales</taxon>
        <taxon>Triparmaceae</taxon>
        <taxon>Triparma</taxon>
    </lineage>
</organism>
<dbReference type="InterPro" id="IPR011009">
    <property type="entry name" value="Kinase-like_dom_sf"/>
</dbReference>
<feature type="compositionally biased region" description="Basic and acidic residues" evidence="10">
    <location>
        <begin position="532"/>
        <end position="553"/>
    </location>
</feature>
<feature type="region of interest" description="Disordered" evidence="10">
    <location>
        <begin position="523"/>
        <end position="553"/>
    </location>
</feature>
<feature type="compositionally biased region" description="Gly residues" evidence="10">
    <location>
        <begin position="724"/>
        <end position="737"/>
    </location>
</feature>
<evidence type="ECO:0000256" key="8">
    <source>
        <dbReference type="ARBA" id="ARBA00048679"/>
    </source>
</evidence>
<dbReference type="InterPro" id="IPR000719">
    <property type="entry name" value="Prot_kinase_dom"/>
</dbReference>
<evidence type="ECO:0000313" key="13">
    <source>
        <dbReference type="Proteomes" id="UP001165085"/>
    </source>
</evidence>
<dbReference type="GO" id="GO:0000245">
    <property type="term" value="P:spliceosomal complex assembly"/>
    <property type="evidence" value="ECO:0007669"/>
    <property type="project" value="TreeGrafter"/>
</dbReference>
<evidence type="ECO:0000256" key="7">
    <source>
        <dbReference type="ARBA" id="ARBA00047899"/>
    </source>
</evidence>
<evidence type="ECO:0000256" key="1">
    <source>
        <dbReference type="ARBA" id="ARBA00012513"/>
    </source>
</evidence>
<evidence type="ECO:0000313" key="12">
    <source>
        <dbReference type="EMBL" id="GMH78716.1"/>
    </source>
</evidence>
<dbReference type="InterPro" id="IPR008271">
    <property type="entry name" value="Ser/Thr_kinase_AS"/>
</dbReference>
<evidence type="ECO:0000256" key="3">
    <source>
        <dbReference type="ARBA" id="ARBA00022679"/>
    </source>
</evidence>
<keyword evidence="3" id="KW-0808">Transferase</keyword>
<dbReference type="AlphaFoldDB" id="A0A9W7AVT3"/>
<feature type="compositionally biased region" description="Basic residues" evidence="10">
    <location>
        <begin position="223"/>
        <end position="239"/>
    </location>
</feature>
<dbReference type="PROSITE" id="PS00107">
    <property type="entry name" value="PROTEIN_KINASE_ATP"/>
    <property type="match status" value="1"/>
</dbReference>
<sequence length="766" mass="84324">MMIVKDRRGTSRELGWGHFSTVWEVTVLSSPRSPPLALKVQKSAPHYTEAAADEVQLLSCVSEKKSSLVPPPSRFHCVELVDNFFHKGPNGEHMCMVFTLHGQNLLWLIKEYDYKGVPQHIVKELAVGILEGLRFLHEKCEIIHTDLKPENVLLERDFYAEEEEEGGGGEGEGEGGEGEREGKGGEKVVEDNEEENESSKPMTIEDLNKIIADPGTSVDERKKLKKKLKKKKQKARKKEKKEMEGKEEVKRIEEEETAMIKAESEQLPQPPTMTTNSKDVSAVAVPPPPPPAASNPESNPKSSRILSNLLLLNFSPSPSTSPPNLALDQTLQKTTLSHLSTPTPLDSTLLFCSHLPLKTLVNLLGPHSKLTSINLSGFESSFDLNYVYTPVTGKKLKKKKFSTIKKIQEIFGGGDAGRVYELNYTGRGTGVILGMVERLLGVRFLVFEVEEVEGWCGEVFCVNGLVEGGGRKIVGVEVGGRGGVKVLHMRVKRFLGQEEGEGGEMPKAIVCGTCEPEEIEEVEDQLEGMSVGKEEKGGEGEGGKGEGGKKEGKTVPSAIVVDLGNACWTYRHFSEDIQTRQYRCPEVIVGAKYEQSADIWSLGCIIFELLTGDLLFDPKAGDNYDRDEDHLAMFQELLGKMPKKLALGGKYSKNYFSKKGELKHIMKLNFWPLDEVLVEKYSFTRQEAKVIAGFITPMLAFNPKKRATAREMLDHPWLAEAKKGGGGGGGEGGGGGDAQKDVDTSYEEEEEGDGTQIGEEGEELEA</sequence>
<dbReference type="InterPro" id="IPR017441">
    <property type="entry name" value="Protein_kinase_ATP_BS"/>
</dbReference>
<reference evidence="13" key="1">
    <citation type="journal article" date="2023" name="Commun. Biol.">
        <title>Genome analysis of Parmales, the sister group of diatoms, reveals the evolutionary specialization of diatoms from phago-mixotrophs to photoautotrophs.</title>
        <authorList>
            <person name="Ban H."/>
            <person name="Sato S."/>
            <person name="Yoshikawa S."/>
            <person name="Yamada K."/>
            <person name="Nakamura Y."/>
            <person name="Ichinomiya M."/>
            <person name="Sato N."/>
            <person name="Blanc-Mathieu R."/>
            <person name="Endo H."/>
            <person name="Kuwata A."/>
            <person name="Ogata H."/>
        </authorList>
    </citation>
    <scope>NUCLEOTIDE SEQUENCE [LARGE SCALE GENOMIC DNA]</scope>
    <source>
        <strain evidence="13">NIES 3701</strain>
    </source>
</reference>
<dbReference type="Pfam" id="PF00069">
    <property type="entry name" value="Pkinase"/>
    <property type="match status" value="2"/>
</dbReference>
<dbReference type="PANTHER" id="PTHR47634:SF9">
    <property type="entry name" value="PROTEIN KINASE DOMAIN-CONTAINING PROTEIN-RELATED"/>
    <property type="match status" value="1"/>
</dbReference>
<comment type="catalytic activity">
    <reaction evidence="8">
        <text>L-seryl-[protein] + ATP = O-phospho-L-seryl-[protein] + ADP + H(+)</text>
        <dbReference type="Rhea" id="RHEA:17989"/>
        <dbReference type="Rhea" id="RHEA-COMP:9863"/>
        <dbReference type="Rhea" id="RHEA-COMP:11604"/>
        <dbReference type="ChEBI" id="CHEBI:15378"/>
        <dbReference type="ChEBI" id="CHEBI:29999"/>
        <dbReference type="ChEBI" id="CHEBI:30616"/>
        <dbReference type="ChEBI" id="CHEBI:83421"/>
        <dbReference type="ChEBI" id="CHEBI:456216"/>
        <dbReference type="EC" id="2.7.11.1"/>
    </reaction>
</comment>
<feature type="region of interest" description="Disordered" evidence="10">
    <location>
        <begin position="719"/>
        <end position="766"/>
    </location>
</feature>
<evidence type="ECO:0000256" key="4">
    <source>
        <dbReference type="ARBA" id="ARBA00022741"/>
    </source>
</evidence>
<dbReference type="PROSITE" id="PS00108">
    <property type="entry name" value="PROTEIN_KINASE_ST"/>
    <property type="match status" value="1"/>
</dbReference>
<dbReference type="FunFam" id="1.10.510.10:FF:000339">
    <property type="entry name" value="Serine/threonine-protein kinase SRPK-like protein"/>
    <property type="match status" value="1"/>
</dbReference>
<dbReference type="Gene3D" id="3.30.200.20">
    <property type="entry name" value="Phosphorylase Kinase, domain 1"/>
    <property type="match status" value="1"/>
</dbReference>
<feature type="region of interest" description="Disordered" evidence="10">
    <location>
        <begin position="161"/>
        <end position="302"/>
    </location>
</feature>
<evidence type="ECO:0000256" key="6">
    <source>
        <dbReference type="ARBA" id="ARBA00022840"/>
    </source>
</evidence>
<evidence type="ECO:0000256" key="10">
    <source>
        <dbReference type="SAM" id="MobiDB-lite"/>
    </source>
</evidence>
<dbReference type="InterPro" id="IPR051334">
    <property type="entry name" value="SRPK"/>
</dbReference>
<keyword evidence="4 9" id="KW-0547">Nucleotide-binding</keyword>
<dbReference type="SUPFAM" id="SSF56112">
    <property type="entry name" value="Protein kinase-like (PK-like)"/>
    <property type="match status" value="1"/>
</dbReference>
<evidence type="ECO:0000256" key="9">
    <source>
        <dbReference type="PROSITE-ProRule" id="PRU10141"/>
    </source>
</evidence>
<gene>
    <name evidence="12" type="ORF">TrST_g13939</name>
</gene>
<dbReference type="GO" id="GO:0004674">
    <property type="term" value="F:protein serine/threonine kinase activity"/>
    <property type="evidence" value="ECO:0007669"/>
    <property type="project" value="UniProtKB-KW"/>
</dbReference>
<dbReference type="SMART" id="SM00220">
    <property type="entry name" value="S_TKc"/>
    <property type="match status" value="1"/>
</dbReference>
<feature type="binding site" evidence="9">
    <location>
        <position position="39"/>
    </location>
    <ligand>
        <name>ATP</name>
        <dbReference type="ChEBI" id="CHEBI:30616"/>
    </ligand>
</feature>
<feature type="compositionally biased region" description="Acidic residues" evidence="10">
    <location>
        <begin position="161"/>
        <end position="176"/>
    </location>
</feature>
<dbReference type="Gene3D" id="1.10.510.10">
    <property type="entry name" value="Transferase(Phosphotransferase) domain 1"/>
    <property type="match status" value="2"/>
</dbReference>
<dbReference type="EC" id="2.7.11.1" evidence="1"/>
<keyword evidence="2" id="KW-0723">Serine/threonine-protein kinase</keyword>
<comment type="catalytic activity">
    <reaction evidence="7">
        <text>L-threonyl-[protein] + ATP = O-phospho-L-threonyl-[protein] + ADP + H(+)</text>
        <dbReference type="Rhea" id="RHEA:46608"/>
        <dbReference type="Rhea" id="RHEA-COMP:11060"/>
        <dbReference type="Rhea" id="RHEA-COMP:11605"/>
        <dbReference type="ChEBI" id="CHEBI:15378"/>
        <dbReference type="ChEBI" id="CHEBI:30013"/>
        <dbReference type="ChEBI" id="CHEBI:30616"/>
        <dbReference type="ChEBI" id="CHEBI:61977"/>
        <dbReference type="ChEBI" id="CHEBI:456216"/>
        <dbReference type="EC" id="2.7.11.1"/>
    </reaction>
</comment>
<evidence type="ECO:0000256" key="5">
    <source>
        <dbReference type="ARBA" id="ARBA00022777"/>
    </source>
</evidence>
<evidence type="ECO:0000259" key="11">
    <source>
        <dbReference type="PROSITE" id="PS50011"/>
    </source>
</evidence>
<dbReference type="PROSITE" id="PS50011">
    <property type="entry name" value="PROTEIN_KINASE_DOM"/>
    <property type="match status" value="1"/>
</dbReference>
<feature type="compositionally biased region" description="Basic and acidic residues" evidence="10">
    <location>
        <begin position="177"/>
        <end position="190"/>
    </location>
</feature>
<protein>
    <recommendedName>
        <fullName evidence="1">non-specific serine/threonine protein kinase</fullName>
        <ecNumber evidence="1">2.7.11.1</ecNumber>
    </recommendedName>
</protein>
<dbReference type="PANTHER" id="PTHR47634">
    <property type="entry name" value="PROTEIN KINASE DOMAIN-CONTAINING PROTEIN-RELATED"/>
    <property type="match status" value="1"/>
</dbReference>
<accession>A0A9W7AVT3</accession>